<keyword evidence="5" id="KW-1015">Disulfide bond</keyword>
<evidence type="ECO:0000256" key="5">
    <source>
        <dbReference type="ARBA" id="ARBA00023157"/>
    </source>
</evidence>
<protein>
    <submittedName>
        <fullName evidence="7">S1/P1 nuclease</fullName>
    </submittedName>
</protein>
<dbReference type="Proteomes" id="UP000662783">
    <property type="component" value="Chromosome"/>
</dbReference>
<dbReference type="PANTHER" id="PTHR33146">
    <property type="entry name" value="ENDONUCLEASE 4"/>
    <property type="match status" value="1"/>
</dbReference>
<evidence type="ECO:0000256" key="2">
    <source>
        <dbReference type="ARBA" id="ARBA00022723"/>
    </source>
</evidence>
<proteinExistence type="predicted"/>
<dbReference type="Pfam" id="PF02265">
    <property type="entry name" value="S1-P1_nuclease"/>
    <property type="match status" value="1"/>
</dbReference>
<keyword evidence="6" id="KW-0325">Glycoprotein</keyword>
<accession>A0A975A1W1</accession>
<evidence type="ECO:0000256" key="1">
    <source>
        <dbReference type="ARBA" id="ARBA00022722"/>
    </source>
</evidence>
<dbReference type="GO" id="GO:0016788">
    <property type="term" value="F:hydrolase activity, acting on ester bonds"/>
    <property type="evidence" value="ECO:0007669"/>
    <property type="project" value="InterPro"/>
</dbReference>
<dbReference type="GO" id="GO:0046872">
    <property type="term" value="F:metal ion binding"/>
    <property type="evidence" value="ECO:0007669"/>
    <property type="project" value="UniProtKB-KW"/>
</dbReference>
<dbReference type="GO" id="GO:0006308">
    <property type="term" value="P:DNA catabolic process"/>
    <property type="evidence" value="ECO:0007669"/>
    <property type="project" value="InterPro"/>
</dbReference>
<evidence type="ECO:0000256" key="3">
    <source>
        <dbReference type="ARBA" id="ARBA00022759"/>
    </source>
</evidence>
<evidence type="ECO:0000313" key="7">
    <source>
        <dbReference type="EMBL" id="QSE98844.1"/>
    </source>
</evidence>
<dbReference type="InterPro" id="IPR003154">
    <property type="entry name" value="S1/P1nuclease"/>
</dbReference>
<dbReference type="GO" id="GO:0004519">
    <property type="term" value="F:endonuclease activity"/>
    <property type="evidence" value="ECO:0007669"/>
    <property type="project" value="UniProtKB-KW"/>
</dbReference>
<name>A0A975A1W1_9BACT</name>
<keyword evidence="8" id="KW-1185">Reference proteome</keyword>
<dbReference type="SUPFAM" id="SSF48537">
    <property type="entry name" value="Phospholipase C/P1 nuclease"/>
    <property type="match status" value="1"/>
</dbReference>
<evidence type="ECO:0000256" key="4">
    <source>
        <dbReference type="ARBA" id="ARBA00022801"/>
    </source>
</evidence>
<evidence type="ECO:0000313" key="8">
    <source>
        <dbReference type="Proteomes" id="UP000662783"/>
    </source>
</evidence>
<gene>
    <name evidence="7" type="ORF">JR347_07125</name>
</gene>
<evidence type="ECO:0000256" key="6">
    <source>
        <dbReference type="ARBA" id="ARBA00023180"/>
    </source>
</evidence>
<keyword evidence="1" id="KW-0540">Nuclease</keyword>
<keyword evidence="2" id="KW-0479">Metal-binding</keyword>
<dbReference type="CDD" id="cd11010">
    <property type="entry name" value="S1-P1_nuclease"/>
    <property type="match status" value="1"/>
</dbReference>
<dbReference type="InterPro" id="IPR008947">
    <property type="entry name" value="PLipase_C/P1_nuclease_dom_sf"/>
</dbReference>
<sequence length="255" mass="29462">MRIIALLVFSTLLSIPSFGWGPIGHRTIGLVAQQHLSKKTKRKLREILKHESLAVVSMWMDEERSNPNYKHMEDWHWVDIPDGKTYAESEKNPNGDAIQTINRLIDELESGTLSLEEEKINIKMLVHIIGDIHMPLHVGKTGDQGGNKVKVRFFGDETNLHTVWDSKIIDSKKFSYTELAAAIDHFDDESTIEKWQSDDVMVWVEESMSYRDLIYDLPEDKYIGYYYIYDAWPVIQERLHKAGVRLAGVLNKIYG</sequence>
<dbReference type="RefSeq" id="WP_205723358.1">
    <property type="nucleotide sequence ID" value="NZ_CP070608.1"/>
</dbReference>
<dbReference type="EMBL" id="CP070608">
    <property type="protein sequence ID" value="QSE98844.1"/>
    <property type="molecule type" value="Genomic_DNA"/>
</dbReference>
<organism evidence="7 8">
    <name type="scientific">Fulvivirga lutea</name>
    <dbReference type="NCBI Taxonomy" id="2810512"/>
    <lineage>
        <taxon>Bacteria</taxon>
        <taxon>Pseudomonadati</taxon>
        <taxon>Bacteroidota</taxon>
        <taxon>Cytophagia</taxon>
        <taxon>Cytophagales</taxon>
        <taxon>Fulvivirgaceae</taxon>
        <taxon>Fulvivirga</taxon>
    </lineage>
</organism>
<keyword evidence="4" id="KW-0378">Hydrolase</keyword>
<dbReference type="Gene3D" id="1.10.575.10">
    <property type="entry name" value="P1 Nuclease"/>
    <property type="match status" value="1"/>
</dbReference>
<dbReference type="AlphaFoldDB" id="A0A975A1W1"/>
<dbReference type="PANTHER" id="PTHR33146:SF26">
    <property type="entry name" value="ENDONUCLEASE 4"/>
    <property type="match status" value="1"/>
</dbReference>
<dbReference type="KEGG" id="fuv:JR347_07125"/>
<keyword evidence="3" id="KW-0255">Endonuclease</keyword>
<dbReference type="GO" id="GO:0003676">
    <property type="term" value="F:nucleic acid binding"/>
    <property type="evidence" value="ECO:0007669"/>
    <property type="project" value="InterPro"/>
</dbReference>
<reference evidence="7" key="1">
    <citation type="submission" date="2021-02" db="EMBL/GenBank/DDBJ databases">
        <title>Fulvivirga sp. S481 isolated from sea water.</title>
        <authorList>
            <person name="Bae S.S."/>
            <person name="Baek K."/>
        </authorList>
    </citation>
    <scope>NUCLEOTIDE SEQUENCE</scope>
    <source>
        <strain evidence="7">S481</strain>
    </source>
</reference>